<evidence type="ECO:0000313" key="1">
    <source>
        <dbReference type="EMBL" id="GAI85137.1"/>
    </source>
</evidence>
<accession>X1RWJ4</accession>
<organism evidence="1">
    <name type="scientific">marine sediment metagenome</name>
    <dbReference type="NCBI Taxonomy" id="412755"/>
    <lineage>
        <taxon>unclassified sequences</taxon>
        <taxon>metagenomes</taxon>
        <taxon>ecological metagenomes</taxon>
    </lineage>
</organism>
<comment type="caution">
    <text evidence="1">The sequence shown here is derived from an EMBL/GenBank/DDBJ whole genome shotgun (WGS) entry which is preliminary data.</text>
</comment>
<reference evidence="1" key="1">
    <citation type="journal article" date="2014" name="Front. Microbiol.">
        <title>High frequency of phylogenetically diverse reductive dehalogenase-homologous genes in deep subseafloor sedimentary metagenomes.</title>
        <authorList>
            <person name="Kawai M."/>
            <person name="Futagami T."/>
            <person name="Toyoda A."/>
            <person name="Takaki Y."/>
            <person name="Nishi S."/>
            <person name="Hori S."/>
            <person name="Arai W."/>
            <person name="Tsubouchi T."/>
            <person name="Morono Y."/>
            <person name="Uchiyama I."/>
            <person name="Ito T."/>
            <person name="Fujiyama A."/>
            <person name="Inagaki F."/>
            <person name="Takami H."/>
        </authorList>
    </citation>
    <scope>NUCLEOTIDE SEQUENCE</scope>
    <source>
        <strain evidence="1">Expedition CK06-06</strain>
    </source>
</reference>
<name>X1RWJ4_9ZZZZ</name>
<dbReference type="EMBL" id="BARW01011213">
    <property type="protein sequence ID" value="GAI85137.1"/>
    <property type="molecule type" value="Genomic_DNA"/>
</dbReference>
<proteinExistence type="predicted"/>
<gene>
    <name evidence="1" type="ORF">S12H4_21720</name>
</gene>
<sequence>MLILNGYSKELNLNRIKKAGILQLENNMMLKRLLNNLYGSPKILDAYPRVARGNKSVILGAEGDDKN</sequence>
<protein>
    <submittedName>
        <fullName evidence="1">Uncharacterized protein</fullName>
    </submittedName>
</protein>
<dbReference type="AlphaFoldDB" id="X1RWJ4"/>